<dbReference type="AlphaFoldDB" id="A0AAD5S700"/>
<dbReference type="Gene3D" id="3.90.70.10">
    <property type="entry name" value="Cysteine proteinases"/>
    <property type="match status" value="1"/>
</dbReference>
<feature type="chain" id="PRO_5042264396" evidence="2">
    <location>
        <begin position="19"/>
        <end position="498"/>
    </location>
</feature>
<evidence type="ECO:0000313" key="6">
    <source>
        <dbReference type="Proteomes" id="UP001212841"/>
    </source>
</evidence>
<gene>
    <name evidence="5" type="ORF">HK097_010927</name>
</gene>
<dbReference type="Pfam" id="PF00112">
    <property type="entry name" value="Peptidase_C1"/>
    <property type="match status" value="1"/>
</dbReference>
<dbReference type="SUPFAM" id="SSF51110">
    <property type="entry name" value="alpha-D-mannose-specific plant lectins"/>
    <property type="match status" value="1"/>
</dbReference>
<feature type="signal peptide" evidence="2">
    <location>
        <begin position="1"/>
        <end position="18"/>
    </location>
</feature>
<keyword evidence="2" id="KW-0732">Signal</keyword>
<dbReference type="EMBL" id="JADGJD010000856">
    <property type="protein sequence ID" value="KAJ3048046.1"/>
    <property type="molecule type" value="Genomic_DNA"/>
</dbReference>
<dbReference type="Gene3D" id="2.90.10.10">
    <property type="entry name" value="Bulb-type lectin domain"/>
    <property type="match status" value="1"/>
</dbReference>
<evidence type="ECO:0000313" key="5">
    <source>
        <dbReference type="EMBL" id="KAJ3048046.1"/>
    </source>
</evidence>
<dbReference type="PRINTS" id="PR00705">
    <property type="entry name" value="PAPAIN"/>
</dbReference>
<evidence type="ECO:0000256" key="2">
    <source>
        <dbReference type="SAM" id="SignalP"/>
    </source>
</evidence>
<evidence type="ECO:0000259" key="3">
    <source>
        <dbReference type="SMART" id="SM00645"/>
    </source>
</evidence>
<dbReference type="SMART" id="SM00848">
    <property type="entry name" value="Inhibitor_I29"/>
    <property type="match status" value="1"/>
</dbReference>
<organism evidence="5 6">
    <name type="scientific">Rhizophlyctis rosea</name>
    <dbReference type="NCBI Taxonomy" id="64517"/>
    <lineage>
        <taxon>Eukaryota</taxon>
        <taxon>Fungi</taxon>
        <taxon>Fungi incertae sedis</taxon>
        <taxon>Chytridiomycota</taxon>
        <taxon>Chytridiomycota incertae sedis</taxon>
        <taxon>Chytridiomycetes</taxon>
        <taxon>Rhizophlyctidales</taxon>
        <taxon>Rhizophlyctidaceae</taxon>
        <taxon>Rhizophlyctis</taxon>
    </lineage>
</organism>
<dbReference type="Proteomes" id="UP001212841">
    <property type="component" value="Unassembled WGS sequence"/>
</dbReference>
<dbReference type="InterPro" id="IPR013128">
    <property type="entry name" value="Peptidase_C1A"/>
</dbReference>
<dbReference type="InterPro" id="IPR000668">
    <property type="entry name" value="Peptidase_C1A_C"/>
</dbReference>
<dbReference type="PANTHER" id="PTHR12411">
    <property type="entry name" value="CYSTEINE PROTEASE FAMILY C1-RELATED"/>
    <property type="match status" value="1"/>
</dbReference>
<dbReference type="CDD" id="cd02248">
    <property type="entry name" value="Peptidase_C1A"/>
    <property type="match status" value="1"/>
</dbReference>
<proteinExistence type="inferred from homology"/>
<feature type="domain" description="Cathepsin propeptide inhibitor" evidence="4">
    <location>
        <begin position="61"/>
        <end position="121"/>
    </location>
</feature>
<protein>
    <submittedName>
        <fullName evidence="5">Uncharacterized protein</fullName>
    </submittedName>
</protein>
<dbReference type="SUPFAM" id="SSF54001">
    <property type="entry name" value="Cysteine proteinases"/>
    <property type="match status" value="1"/>
</dbReference>
<reference evidence="5" key="1">
    <citation type="submission" date="2020-05" db="EMBL/GenBank/DDBJ databases">
        <title>Phylogenomic resolution of chytrid fungi.</title>
        <authorList>
            <person name="Stajich J.E."/>
            <person name="Amses K."/>
            <person name="Simmons R."/>
            <person name="Seto K."/>
            <person name="Myers J."/>
            <person name="Bonds A."/>
            <person name="Quandt C.A."/>
            <person name="Barry K."/>
            <person name="Liu P."/>
            <person name="Grigoriev I."/>
            <person name="Longcore J.E."/>
            <person name="James T.Y."/>
        </authorList>
    </citation>
    <scope>NUCLEOTIDE SEQUENCE</scope>
    <source>
        <strain evidence="5">JEL0318</strain>
    </source>
</reference>
<feature type="domain" description="Peptidase C1A papain C-terminal" evidence="3">
    <location>
        <begin position="158"/>
        <end position="376"/>
    </location>
</feature>
<dbReference type="InterPro" id="IPR036426">
    <property type="entry name" value="Bulb-type_lectin_dom_sf"/>
</dbReference>
<dbReference type="InterPro" id="IPR038765">
    <property type="entry name" value="Papain-like_cys_pep_sf"/>
</dbReference>
<keyword evidence="6" id="KW-1185">Reference proteome</keyword>
<dbReference type="InterPro" id="IPR013201">
    <property type="entry name" value="Prot_inhib_I29"/>
</dbReference>
<comment type="similarity">
    <text evidence="1">Belongs to the peptidase C1 family.</text>
</comment>
<name>A0AAD5S700_9FUNG</name>
<dbReference type="GO" id="GO:0008234">
    <property type="term" value="F:cysteine-type peptidase activity"/>
    <property type="evidence" value="ECO:0007669"/>
    <property type="project" value="InterPro"/>
</dbReference>
<dbReference type="GO" id="GO:0006508">
    <property type="term" value="P:proteolysis"/>
    <property type="evidence" value="ECO:0007669"/>
    <property type="project" value="InterPro"/>
</dbReference>
<dbReference type="Pfam" id="PF08246">
    <property type="entry name" value="Inhibitor_I29"/>
    <property type="match status" value="1"/>
</dbReference>
<dbReference type="SMART" id="SM00645">
    <property type="entry name" value="Pept_C1"/>
    <property type="match status" value="1"/>
</dbReference>
<sequence>MKTGYFIVLSALLAQVAAAPTTRQQRHRHRKPILLRGKDRDDIVEEDENGVDIGKDVNTLFKEWKGRWGREYNDDSEESTRWGTFYGKVQAMVQHNQEYLEGKQTWYMGLNDFTDLTDDEFASFVRRKEPHPFHHRRSRAFLERRQESSDDAPKFDKSTLTMDWQLTMDGQVTSVKDQGQCNSCVAFATVATIESLSAITGNQMVDLSPQQLIDCNPSNDNGKCASYSNYWTGYNYLSSNSIAPDPLSKYPWVGPINPNTTCKNLPPSDTVLIESYSNTGGRNATQMVEVLKTQPGNFHFNIDLLGSYAGGIFAPKNCSEGPNHAALVTGYGEEDGVPYWRIRNSWGPAFGEEGYVRIQRGVNMCGAESNGITVPRGGRIFLDSTYNNGTLGNLKSGKGLKSENLKYRAIFGTNGILSLKPQTSKTLWSSHTTQKGTGPYELELSDQGTFQIQDSKKEVIYQSVLDEPAPTARYYMTVDDSGKLIVHSEDKEVVWSKP</sequence>
<evidence type="ECO:0000259" key="4">
    <source>
        <dbReference type="SMART" id="SM00848"/>
    </source>
</evidence>
<dbReference type="InterPro" id="IPR039417">
    <property type="entry name" value="Peptidase_C1A_papain-like"/>
</dbReference>
<accession>A0AAD5S700</accession>
<comment type="caution">
    <text evidence="5">The sequence shown here is derived from an EMBL/GenBank/DDBJ whole genome shotgun (WGS) entry which is preliminary data.</text>
</comment>
<evidence type="ECO:0000256" key="1">
    <source>
        <dbReference type="ARBA" id="ARBA00008455"/>
    </source>
</evidence>